<dbReference type="InterPro" id="IPR036900">
    <property type="entry name" value="A-D-PHexomutase_C_sf"/>
</dbReference>
<dbReference type="SUPFAM" id="SSF53738">
    <property type="entry name" value="Phosphoglucomutase, first 3 domains"/>
    <property type="match status" value="3"/>
</dbReference>
<name>A0A0M2ND51_9FIRM</name>
<dbReference type="PRINTS" id="PR00509">
    <property type="entry name" value="PGMPMM"/>
</dbReference>
<dbReference type="EMBL" id="LAYJ01000112">
    <property type="protein sequence ID" value="KKI50133.1"/>
    <property type="molecule type" value="Genomic_DNA"/>
</dbReference>
<dbReference type="PANTHER" id="PTHR42946:SF1">
    <property type="entry name" value="PHOSPHOGLUCOMUTASE (ALPHA-D-GLUCOSE-1,6-BISPHOSPHATE-DEPENDENT)"/>
    <property type="match status" value="1"/>
</dbReference>
<dbReference type="Proteomes" id="UP000034076">
    <property type="component" value="Unassembled WGS sequence"/>
</dbReference>
<feature type="domain" description="Alpha-D-phosphohexomutase alpha/beta/alpha" evidence="7">
    <location>
        <begin position="10"/>
        <end position="136"/>
    </location>
</feature>
<gene>
    <name evidence="10" type="ORF">CHK_2196</name>
</gene>
<evidence type="ECO:0000256" key="4">
    <source>
        <dbReference type="ARBA" id="ARBA00022723"/>
    </source>
</evidence>
<dbReference type="InterPro" id="IPR005841">
    <property type="entry name" value="Alpha-D-phosphohexomutase_SF"/>
</dbReference>
<dbReference type="AlphaFoldDB" id="A0A0M2ND51"/>
<proteinExistence type="inferred from homology"/>
<dbReference type="InterPro" id="IPR050060">
    <property type="entry name" value="Phosphoglucosamine_mutase"/>
</dbReference>
<dbReference type="EC" id="5.4.2.8" evidence="10"/>
<evidence type="ECO:0000256" key="5">
    <source>
        <dbReference type="ARBA" id="ARBA00022842"/>
    </source>
</evidence>
<accession>A0A0M2ND51</accession>
<dbReference type="InterPro" id="IPR005845">
    <property type="entry name" value="A-D-PHexomutase_a/b/a-II"/>
</dbReference>
<dbReference type="PANTHER" id="PTHR42946">
    <property type="entry name" value="PHOSPHOHEXOSE MUTASE"/>
    <property type="match status" value="1"/>
</dbReference>
<evidence type="ECO:0000259" key="9">
    <source>
        <dbReference type="Pfam" id="PF02880"/>
    </source>
</evidence>
<reference evidence="10 11" key="1">
    <citation type="submission" date="2015-04" db="EMBL/GenBank/DDBJ databases">
        <title>Draft genome sequence of bacteremic isolate Catabacter hongkongensis type strain HKU16T.</title>
        <authorList>
            <person name="Lau S.K."/>
            <person name="Teng J.L."/>
            <person name="Huang Y."/>
            <person name="Curreem S.O."/>
            <person name="Tsui S.K."/>
            <person name="Woo P.C."/>
        </authorList>
    </citation>
    <scope>NUCLEOTIDE SEQUENCE [LARGE SCALE GENOMIC DNA]</scope>
    <source>
        <strain evidence="10 11">HKU16</strain>
    </source>
</reference>
<dbReference type="Gene3D" id="3.40.120.10">
    <property type="entry name" value="Alpha-D-Glucose-1,6-Bisphosphate, subunit A, domain 3"/>
    <property type="match status" value="3"/>
</dbReference>
<dbReference type="Gene3D" id="3.30.310.50">
    <property type="entry name" value="Alpha-D-phosphohexomutase, C-terminal domain"/>
    <property type="match status" value="1"/>
</dbReference>
<evidence type="ECO:0000256" key="3">
    <source>
        <dbReference type="ARBA" id="ARBA00022553"/>
    </source>
</evidence>
<dbReference type="SUPFAM" id="SSF55957">
    <property type="entry name" value="Phosphoglucomutase, C-terminal domain"/>
    <property type="match status" value="1"/>
</dbReference>
<dbReference type="InterPro" id="IPR016055">
    <property type="entry name" value="A-D-PHexomutase_a/b/a-I/II/III"/>
</dbReference>
<dbReference type="Pfam" id="PF02880">
    <property type="entry name" value="PGM_PMM_III"/>
    <property type="match status" value="1"/>
</dbReference>
<dbReference type="FunFam" id="3.40.120.10:FF:000010">
    <property type="entry name" value="phosphomannomutase/phosphoglucomutase isoform X1"/>
    <property type="match status" value="1"/>
</dbReference>
<feature type="domain" description="Alpha-D-phosphohexomutase alpha/beta/alpha" evidence="9">
    <location>
        <begin position="271"/>
        <end position="384"/>
    </location>
</feature>
<keyword evidence="3" id="KW-0597">Phosphoprotein</keyword>
<evidence type="ECO:0000259" key="7">
    <source>
        <dbReference type="Pfam" id="PF02878"/>
    </source>
</evidence>
<dbReference type="GO" id="GO:0046872">
    <property type="term" value="F:metal ion binding"/>
    <property type="evidence" value="ECO:0007669"/>
    <property type="project" value="UniProtKB-KW"/>
</dbReference>
<dbReference type="Pfam" id="PF02878">
    <property type="entry name" value="PGM_PMM_I"/>
    <property type="match status" value="1"/>
</dbReference>
<dbReference type="InterPro" id="IPR005846">
    <property type="entry name" value="A-D-PHexomutase_a/b/a-III"/>
</dbReference>
<evidence type="ECO:0000313" key="10">
    <source>
        <dbReference type="EMBL" id="KKI50133.1"/>
    </source>
</evidence>
<evidence type="ECO:0000256" key="2">
    <source>
        <dbReference type="ARBA" id="ARBA00010231"/>
    </source>
</evidence>
<dbReference type="Pfam" id="PF02879">
    <property type="entry name" value="PGM_PMM_II"/>
    <property type="match status" value="1"/>
</dbReference>
<feature type="domain" description="Alpha-D-phosphohexomutase alpha/beta/alpha" evidence="8">
    <location>
        <begin position="177"/>
        <end position="265"/>
    </location>
</feature>
<organism evidence="10 11">
    <name type="scientific">Christensenella hongkongensis</name>
    <dbReference type="NCBI Taxonomy" id="270498"/>
    <lineage>
        <taxon>Bacteria</taxon>
        <taxon>Bacillati</taxon>
        <taxon>Bacillota</taxon>
        <taxon>Clostridia</taxon>
        <taxon>Christensenellales</taxon>
        <taxon>Christensenellaceae</taxon>
        <taxon>Christensenella</taxon>
    </lineage>
</organism>
<dbReference type="PATRIC" id="fig|270498.16.peg.1944"/>
<dbReference type="CDD" id="cd03089">
    <property type="entry name" value="PMM_PGM"/>
    <property type="match status" value="1"/>
</dbReference>
<dbReference type="GO" id="GO:0004615">
    <property type="term" value="F:phosphomannomutase activity"/>
    <property type="evidence" value="ECO:0007669"/>
    <property type="project" value="UniProtKB-EC"/>
</dbReference>
<keyword evidence="11" id="KW-1185">Reference proteome</keyword>
<evidence type="ECO:0000259" key="8">
    <source>
        <dbReference type="Pfam" id="PF02879"/>
    </source>
</evidence>
<sequence length="496" mass="53203">MVFDMDYSKLQNGSDIRGIALGDDANLTPQAALDLAKAFVLWLGKPNPKIAIGMDSRVTGPALKDACMEGFTSMGADALDCGMASTPAMFMTTVTDGFLCDGAVMVTASHLPMNRNGLKFFTNKGGLEKADIAELIKIVAALPAASGKKGSVTSADFMSVYAGILTDKIRKATGEEKPFSGFKIIVDAGNGAGGFYVDKVLAPLGADTQGSQFLEPDGTFPNHIPNPENKEAMQSIVDAVIDTNADFGIIFDTDVDRAGAVDKGGSVLNKNRLIAAISAILLKEFPGTTIVTDSITSSGLADFIKAHGGTHHRFKRGYKNVINESIRLNEGGTDSQLAIETSGHAALKENYFLDDGAYLVTRLLIEMAKLKKQGHTISDLISDLKEPVESEEFRLGIGEDDFKAYGESMIADLTAYAQKQDDFHVAPDNHEGIRVSFDKEHGNGWFLVRLSLHDPLIPVNVESDEKGGAKKITQTLYSFLKGYGSLDLSPIEAYLK</sequence>
<evidence type="ECO:0000256" key="1">
    <source>
        <dbReference type="ARBA" id="ARBA00001946"/>
    </source>
</evidence>
<evidence type="ECO:0000313" key="11">
    <source>
        <dbReference type="Proteomes" id="UP000034076"/>
    </source>
</evidence>
<dbReference type="InterPro" id="IPR005844">
    <property type="entry name" value="A-D-PHexomutase_a/b/a-I"/>
</dbReference>
<comment type="similarity">
    <text evidence="2">Belongs to the phosphohexose mutase family.</text>
</comment>
<evidence type="ECO:0000256" key="6">
    <source>
        <dbReference type="ARBA" id="ARBA00023235"/>
    </source>
</evidence>
<keyword evidence="5" id="KW-0460">Magnesium</keyword>
<keyword evidence="4" id="KW-0479">Metal-binding</keyword>
<comment type="caution">
    <text evidence="10">The sequence shown here is derived from an EMBL/GenBank/DDBJ whole genome shotgun (WGS) entry which is preliminary data.</text>
</comment>
<protein>
    <submittedName>
        <fullName evidence="10">Phosphomannomutase</fullName>
        <ecNumber evidence="10">5.4.2.8</ecNumber>
    </submittedName>
</protein>
<comment type="cofactor">
    <cofactor evidence="1">
        <name>Mg(2+)</name>
        <dbReference type="ChEBI" id="CHEBI:18420"/>
    </cofactor>
</comment>
<dbReference type="GO" id="GO:0005975">
    <property type="term" value="P:carbohydrate metabolic process"/>
    <property type="evidence" value="ECO:0007669"/>
    <property type="project" value="InterPro"/>
</dbReference>
<dbReference type="STRING" id="270498.CHK_2196"/>
<keyword evidence="6 10" id="KW-0413">Isomerase</keyword>